<dbReference type="GeneID" id="55820097"/>
<proteinExistence type="predicted"/>
<organism evidence="1 2">
    <name type="scientific">Methanolobus zinderi</name>
    <dbReference type="NCBI Taxonomy" id="536044"/>
    <lineage>
        <taxon>Archaea</taxon>
        <taxon>Methanobacteriati</taxon>
        <taxon>Methanobacteriota</taxon>
        <taxon>Stenosarchaea group</taxon>
        <taxon>Methanomicrobia</taxon>
        <taxon>Methanosarcinales</taxon>
        <taxon>Methanosarcinaceae</taxon>
        <taxon>Methanolobus</taxon>
    </lineage>
</organism>
<protein>
    <recommendedName>
        <fullName evidence="3">Zn-finger protein</fullName>
    </recommendedName>
</protein>
<reference evidence="1 2" key="1">
    <citation type="submission" date="2020-06" db="EMBL/GenBank/DDBJ databases">
        <title>Methanolobus halotolerans sp. nov., isolated from a saline lake Tus in Siberia.</title>
        <authorList>
            <person name="Shen Y."/>
            <person name="Chen S.-C."/>
            <person name="Lai M.-C."/>
            <person name="Huang H.-H."/>
            <person name="Chiu H.-H."/>
            <person name="Tang S.-L."/>
            <person name="Rogozin D.Y."/>
            <person name="Degermendzhy A.G."/>
        </authorList>
    </citation>
    <scope>NUCLEOTIDE SEQUENCE [LARGE SCALE GENOMIC DNA]</scope>
    <source>
        <strain evidence="1 2">DSM 21339</strain>
    </source>
</reference>
<name>A0A7D5E6N7_9EURY</name>
<dbReference type="InterPro" id="IPR012041">
    <property type="entry name" value="Znf_CPxCG-like"/>
</dbReference>
<gene>
    <name evidence="1" type="ORF">HWN40_00440</name>
</gene>
<dbReference type="EMBL" id="CP058215">
    <property type="protein sequence ID" value="QLC48851.1"/>
    <property type="molecule type" value="Genomic_DNA"/>
</dbReference>
<dbReference type="PANTHER" id="PTHR42195">
    <property type="entry name" value="UCP015877 FAMILY PROTEIN"/>
    <property type="match status" value="1"/>
</dbReference>
<dbReference type="PANTHER" id="PTHR42195:SF1">
    <property type="entry name" value="ZINC FINGER PROTEIN"/>
    <property type="match status" value="1"/>
</dbReference>
<dbReference type="PIRSF" id="PIRSF015877">
    <property type="entry name" value="UCP015877"/>
    <property type="match status" value="1"/>
</dbReference>
<evidence type="ECO:0000313" key="2">
    <source>
        <dbReference type="Proteomes" id="UP000509594"/>
    </source>
</evidence>
<dbReference type="RefSeq" id="WP_176963914.1">
    <property type="nucleotide sequence ID" value="NZ_CP058215.1"/>
</dbReference>
<dbReference type="OrthoDB" id="23364at2157"/>
<dbReference type="KEGG" id="mzi:HWN40_00440"/>
<evidence type="ECO:0008006" key="3">
    <source>
        <dbReference type="Google" id="ProtNLM"/>
    </source>
</evidence>
<dbReference type="Proteomes" id="UP000509594">
    <property type="component" value="Chromosome"/>
</dbReference>
<evidence type="ECO:0000313" key="1">
    <source>
        <dbReference type="EMBL" id="QLC48851.1"/>
    </source>
</evidence>
<sequence length="217" mass="24405">MNDEVEVVCPSCSPKIEVPHDVLKSGQNVVVQCQECGSVHPTTIEKPKKLDVKVIISREEESFTCTHRMTSEDAVIVDDEIIIDDEENDEVYPIIVTAIDTDEKRVNAAMASDINTIWGRAIDEVIVRISVHKGRKTQALEKRVPGGYEFTIGNSEKAEQTDFRITKIKKRDGSFLSSRGSVVEAKDIKRIFADEARRQGWGEGRTAWSMKGKRQGW</sequence>
<dbReference type="AlphaFoldDB" id="A0A7D5E6N7"/>
<accession>A0A7D5E6N7</accession>
<keyword evidence="2" id="KW-1185">Reference proteome</keyword>
<dbReference type="Pfam" id="PF19769">
    <property type="entry name" value="CPxCG_zf"/>
    <property type="match status" value="1"/>
</dbReference>